<proteinExistence type="inferred from homology"/>
<dbReference type="Gene3D" id="3.20.20.300">
    <property type="entry name" value="Glycoside hydrolase, family 3, N-terminal domain"/>
    <property type="match status" value="1"/>
</dbReference>
<dbReference type="PANTHER" id="PTHR30480:SF16">
    <property type="entry name" value="GLYCOSIDE HYDROLASE FAMILY 3 DOMAIN PROTEIN"/>
    <property type="match status" value="1"/>
</dbReference>
<dbReference type="InterPro" id="IPR050226">
    <property type="entry name" value="NagZ_Beta-hexosaminidase"/>
</dbReference>
<dbReference type="RefSeq" id="WP_033105096.1">
    <property type="nucleotide sequence ID" value="NZ_JBFBMH010000005.1"/>
</dbReference>
<dbReference type="GO" id="GO:0016787">
    <property type="term" value="F:hydrolase activity"/>
    <property type="evidence" value="ECO:0007669"/>
    <property type="project" value="UniProtKB-KW"/>
</dbReference>
<dbReference type="InterPro" id="IPR017853">
    <property type="entry name" value="GH"/>
</dbReference>
<accession>A0ABV3LF75</accession>
<organism evidence="5 6">
    <name type="scientific">Microbacterium profundi</name>
    <dbReference type="NCBI Taxonomy" id="450380"/>
    <lineage>
        <taxon>Bacteria</taxon>
        <taxon>Bacillati</taxon>
        <taxon>Actinomycetota</taxon>
        <taxon>Actinomycetes</taxon>
        <taxon>Micrococcales</taxon>
        <taxon>Microbacteriaceae</taxon>
        <taxon>Microbacterium</taxon>
    </lineage>
</organism>
<name>A0ABV3LF75_9MICO</name>
<dbReference type="InterPro" id="IPR036962">
    <property type="entry name" value="Glyco_hydro_3_N_sf"/>
</dbReference>
<evidence type="ECO:0000256" key="2">
    <source>
        <dbReference type="ARBA" id="ARBA00022801"/>
    </source>
</evidence>
<dbReference type="SUPFAM" id="SSF51445">
    <property type="entry name" value="(Trans)glycosidases"/>
    <property type="match status" value="1"/>
</dbReference>
<evidence type="ECO:0000256" key="3">
    <source>
        <dbReference type="ARBA" id="ARBA00023295"/>
    </source>
</evidence>
<evidence type="ECO:0000259" key="4">
    <source>
        <dbReference type="Pfam" id="PF00933"/>
    </source>
</evidence>
<sequence>MTDELTRLANSVLWPGFFGTSLEGDGAPAWLLAALEDDLAGVVYFGQNISAELPELSARIRAANPHALIGIDEEGGSVTRLEVATGSTLPGAAQLGIVDDVAATAATGAELARRARAAGINVVLGPVADVNTDPRNPVIGVRAFGADAALVSRHVVATVEGLQHGGVAACVKHFPGHGDTHLDSHHALPVITLDPAEIEDVHLEPFRAAIAAGVDSIMTAHIVVPAWGERPATLNPAVLGRLREMGFEGVIITDALDMAAVRESVGIGGAAVQALAAGADLLCIGNPTNPGSAAHADQDERDYLTAREAVVAALRDGTLPRERVEQARDRVRMLAAKRAGTVEHAPRDADDESDTATYDASEIVRRALRVADSTGASHATPDAAASVLSVIDARRRSTLAVDSAASYVADGLAGDGFRVRLDVDRATDEERDAALNAAIASDGRLVLLIDRPDVADAQRALVELASVRDADAVVVNVGLPARHPLSLPIVEVAAASRVGAEAARDLLLGR</sequence>
<keyword evidence="2 5" id="KW-0378">Hydrolase</keyword>
<keyword evidence="6" id="KW-1185">Reference proteome</keyword>
<keyword evidence="3" id="KW-0326">Glycosidase</keyword>
<evidence type="ECO:0000313" key="5">
    <source>
        <dbReference type="EMBL" id="MEW1974551.1"/>
    </source>
</evidence>
<comment type="caution">
    <text evidence="5">The sequence shown here is derived from an EMBL/GenBank/DDBJ whole genome shotgun (WGS) entry which is preliminary data.</text>
</comment>
<gene>
    <name evidence="5" type="ORF">AB0301_05625</name>
</gene>
<evidence type="ECO:0000256" key="1">
    <source>
        <dbReference type="ARBA" id="ARBA00005336"/>
    </source>
</evidence>
<dbReference type="PANTHER" id="PTHR30480">
    <property type="entry name" value="BETA-HEXOSAMINIDASE-RELATED"/>
    <property type="match status" value="1"/>
</dbReference>
<protein>
    <submittedName>
        <fullName evidence="5">Glycoside hydrolase family 3 N-terminal domain-containing protein</fullName>
    </submittedName>
</protein>
<dbReference type="EMBL" id="JBFBMH010000005">
    <property type="protein sequence ID" value="MEW1974551.1"/>
    <property type="molecule type" value="Genomic_DNA"/>
</dbReference>
<comment type="similarity">
    <text evidence="1">Belongs to the glycosyl hydrolase 3 family.</text>
</comment>
<dbReference type="InterPro" id="IPR001764">
    <property type="entry name" value="Glyco_hydro_3_N"/>
</dbReference>
<reference evidence="5 6" key="1">
    <citation type="submission" date="2024-06" db="EMBL/GenBank/DDBJ databases">
        <title>The Natural Products Discovery Center: Release of the First 8490 Sequenced Strains for Exploring Actinobacteria Biosynthetic Diversity.</title>
        <authorList>
            <person name="Kalkreuter E."/>
            <person name="Kautsar S.A."/>
            <person name="Yang D."/>
            <person name="Bader C.D."/>
            <person name="Teijaro C.N."/>
            <person name="Fluegel L."/>
            <person name="Davis C.M."/>
            <person name="Simpson J.R."/>
            <person name="Lauterbach L."/>
            <person name="Steele A.D."/>
            <person name="Gui C."/>
            <person name="Meng S."/>
            <person name="Li G."/>
            <person name="Viehrig K."/>
            <person name="Ye F."/>
            <person name="Su P."/>
            <person name="Kiefer A.F."/>
            <person name="Nichols A."/>
            <person name="Cepeda A.J."/>
            <person name="Yan W."/>
            <person name="Fan B."/>
            <person name="Jiang Y."/>
            <person name="Adhikari A."/>
            <person name="Zheng C.-J."/>
            <person name="Schuster L."/>
            <person name="Cowan T.M."/>
            <person name="Smanski M.J."/>
            <person name="Chevrette M.G."/>
            <person name="De Carvalho L.P.S."/>
            <person name="Shen B."/>
        </authorList>
    </citation>
    <scope>NUCLEOTIDE SEQUENCE [LARGE SCALE GENOMIC DNA]</scope>
    <source>
        <strain evidence="5 6">NPDC077434</strain>
    </source>
</reference>
<dbReference type="Proteomes" id="UP001553715">
    <property type="component" value="Unassembled WGS sequence"/>
</dbReference>
<feature type="domain" description="Glycoside hydrolase family 3 N-terminal" evidence="4">
    <location>
        <begin position="39"/>
        <end position="332"/>
    </location>
</feature>
<evidence type="ECO:0000313" key="6">
    <source>
        <dbReference type="Proteomes" id="UP001553715"/>
    </source>
</evidence>
<dbReference type="Pfam" id="PF00933">
    <property type="entry name" value="Glyco_hydro_3"/>
    <property type="match status" value="1"/>
</dbReference>